<dbReference type="Pfam" id="PF00440">
    <property type="entry name" value="TetR_N"/>
    <property type="match status" value="1"/>
</dbReference>
<dbReference type="InterPro" id="IPR036271">
    <property type="entry name" value="Tet_transcr_reg_TetR-rel_C_sf"/>
</dbReference>
<keyword evidence="2 4" id="KW-0238">DNA-binding</keyword>
<keyword evidence="3" id="KW-0804">Transcription</keyword>
<reference evidence="6 7" key="1">
    <citation type="submission" date="2018-01" db="EMBL/GenBank/DDBJ databases">
        <title>Draft genome sequence of Sphaerisporangium sp. 7K107.</title>
        <authorList>
            <person name="Sahin N."/>
            <person name="Saygin H."/>
            <person name="Ay H."/>
        </authorList>
    </citation>
    <scope>NUCLEOTIDE SEQUENCE [LARGE SCALE GENOMIC DNA]</scope>
    <source>
        <strain evidence="6 7">7K107</strain>
    </source>
</reference>
<feature type="DNA-binding region" description="H-T-H motif" evidence="4">
    <location>
        <begin position="37"/>
        <end position="56"/>
    </location>
</feature>
<evidence type="ECO:0000313" key="6">
    <source>
        <dbReference type="EMBL" id="PZG48095.1"/>
    </source>
</evidence>
<evidence type="ECO:0000259" key="5">
    <source>
        <dbReference type="PROSITE" id="PS50977"/>
    </source>
</evidence>
<gene>
    <name evidence="6" type="ORF">C1I98_12905</name>
</gene>
<name>A0A2W2H841_9ACTN</name>
<dbReference type="Gene3D" id="1.10.10.60">
    <property type="entry name" value="Homeodomain-like"/>
    <property type="match status" value="1"/>
</dbReference>
<dbReference type="SUPFAM" id="SSF46689">
    <property type="entry name" value="Homeodomain-like"/>
    <property type="match status" value="1"/>
</dbReference>
<accession>A0A2W2H841</accession>
<keyword evidence="7" id="KW-1185">Reference proteome</keyword>
<dbReference type="PRINTS" id="PR00455">
    <property type="entry name" value="HTHTETR"/>
</dbReference>
<dbReference type="AlphaFoldDB" id="A0A2W2H841"/>
<dbReference type="RefSeq" id="WP_111167407.1">
    <property type="nucleotide sequence ID" value="NZ_POUA01000082.1"/>
</dbReference>
<dbReference type="InterPro" id="IPR050109">
    <property type="entry name" value="HTH-type_TetR-like_transc_reg"/>
</dbReference>
<feature type="domain" description="HTH tetR-type" evidence="5">
    <location>
        <begin position="14"/>
        <end position="74"/>
    </location>
</feature>
<dbReference type="PROSITE" id="PS50977">
    <property type="entry name" value="HTH_TETR_2"/>
    <property type="match status" value="1"/>
</dbReference>
<dbReference type="InterPro" id="IPR001647">
    <property type="entry name" value="HTH_TetR"/>
</dbReference>
<evidence type="ECO:0000256" key="1">
    <source>
        <dbReference type="ARBA" id="ARBA00023015"/>
    </source>
</evidence>
<sequence>MPRPAAVIRTPESPGLREHLISITRRLITERQTAQLTVRAIAREAGVADGVLYNYFADKEDLLAHALLADIEAAEQSLPPPPRPGEGTVEANLAGHLRHILDLHERVMPSFAALLGQPKALARFQSLPRSVKGDNLRQHMAAHLTAEQRLGRLDPDMDADAAATLLVGACYDRVLPMLFRPWSQEPLESPERFADSLVRTLLNGVRGDNA</sequence>
<proteinExistence type="predicted"/>
<evidence type="ECO:0000256" key="2">
    <source>
        <dbReference type="ARBA" id="ARBA00023125"/>
    </source>
</evidence>
<comment type="caution">
    <text evidence="6">The sequence shown here is derived from an EMBL/GenBank/DDBJ whole genome shotgun (WGS) entry which is preliminary data.</text>
</comment>
<dbReference type="EMBL" id="POUA01000082">
    <property type="protein sequence ID" value="PZG48095.1"/>
    <property type="molecule type" value="Genomic_DNA"/>
</dbReference>
<evidence type="ECO:0000256" key="3">
    <source>
        <dbReference type="ARBA" id="ARBA00023163"/>
    </source>
</evidence>
<dbReference type="PANTHER" id="PTHR30055:SF234">
    <property type="entry name" value="HTH-TYPE TRANSCRIPTIONAL REGULATOR BETI"/>
    <property type="match status" value="1"/>
</dbReference>
<keyword evidence="1" id="KW-0805">Transcription regulation</keyword>
<organism evidence="6 7">
    <name type="scientific">Spongiactinospora gelatinilytica</name>
    <dbReference type="NCBI Taxonomy" id="2666298"/>
    <lineage>
        <taxon>Bacteria</taxon>
        <taxon>Bacillati</taxon>
        <taxon>Actinomycetota</taxon>
        <taxon>Actinomycetes</taxon>
        <taxon>Streptosporangiales</taxon>
        <taxon>Streptosporangiaceae</taxon>
        <taxon>Spongiactinospora</taxon>
    </lineage>
</organism>
<dbReference type="Gene3D" id="1.10.357.10">
    <property type="entry name" value="Tetracycline Repressor, domain 2"/>
    <property type="match status" value="1"/>
</dbReference>
<evidence type="ECO:0000256" key="4">
    <source>
        <dbReference type="PROSITE-ProRule" id="PRU00335"/>
    </source>
</evidence>
<dbReference type="InterPro" id="IPR009057">
    <property type="entry name" value="Homeodomain-like_sf"/>
</dbReference>
<dbReference type="Proteomes" id="UP000248544">
    <property type="component" value="Unassembled WGS sequence"/>
</dbReference>
<protein>
    <submittedName>
        <fullName evidence="6">TetR/AcrR family transcriptional regulator</fullName>
    </submittedName>
</protein>
<evidence type="ECO:0000313" key="7">
    <source>
        <dbReference type="Proteomes" id="UP000248544"/>
    </source>
</evidence>
<dbReference type="GO" id="GO:0000976">
    <property type="term" value="F:transcription cis-regulatory region binding"/>
    <property type="evidence" value="ECO:0007669"/>
    <property type="project" value="TreeGrafter"/>
</dbReference>
<dbReference type="SUPFAM" id="SSF48498">
    <property type="entry name" value="Tetracyclin repressor-like, C-terminal domain"/>
    <property type="match status" value="1"/>
</dbReference>
<dbReference type="GO" id="GO:0003700">
    <property type="term" value="F:DNA-binding transcription factor activity"/>
    <property type="evidence" value="ECO:0007669"/>
    <property type="project" value="TreeGrafter"/>
</dbReference>
<dbReference type="PANTHER" id="PTHR30055">
    <property type="entry name" value="HTH-TYPE TRANSCRIPTIONAL REGULATOR RUTR"/>
    <property type="match status" value="1"/>
</dbReference>